<evidence type="ECO:0000256" key="1">
    <source>
        <dbReference type="SAM" id="Phobius"/>
    </source>
</evidence>
<dbReference type="RefSeq" id="XP_015587492.1">
    <property type="nucleotide sequence ID" value="XM_015732006.2"/>
</dbReference>
<proteinExistence type="predicted"/>
<keyword evidence="1" id="KW-0812">Transmembrane</keyword>
<dbReference type="AlphaFoldDB" id="A0AAJ7BJB4"/>
<evidence type="ECO:0000313" key="4">
    <source>
        <dbReference type="RefSeq" id="XP_015587492.1"/>
    </source>
</evidence>
<protein>
    <submittedName>
        <fullName evidence="4">Uncharacterized protein LOC107264103</fullName>
    </submittedName>
</protein>
<dbReference type="PANTHER" id="PTHR21115">
    <property type="entry name" value="GH06117P-RELATED"/>
    <property type="match status" value="1"/>
</dbReference>
<dbReference type="Pfam" id="PF16013">
    <property type="entry name" value="DUF4781"/>
    <property type="match status" value="1"/>
</dbReference>
<dbReference type="KEGG" id="ccin:107264103"/>
<sequence length="557" mass="64695">MLKLNLTKNKMDKLRLENLLYKQAKHFQQIFYELCSDYHTFYFDALNDGIKHLKNFIGYTLFGLHLSTYNHEQIHITEKLYNKIVENSNDKGTIYCGLIFNVVYFTQARRNADKYIYPIPVFKVGNFKGDRHTIKYDTVPLNVTYIDIGGRVYKNWQEYLAKNTLKNMTMIVPYEGIYSMNPVFPSGRFSSTVYIEKILSQTTDDPNCIMNPRWDTDVTVSGGVSILLGGCWQNIEIRNRISIYIAIDNIPIHGLPYKFNPPTINENYINYGKLNGTDVLKLSEHIMYIGNCIIPEQVLKNLLMYPNDDNILFEYEAQLREIRHTTEHQHKHKDALNNVKENIRKRYLVIRELKTIKTREEMILDSTIYSITEIIKREDPIKFIKLIQEKDKTNDITEVEPAGELVDDSVKPYIEKVLECLRTVFKYLDPIPPLLMKKLVQSITGIKRLGVGYDLFCLYMTLVSSIVNKAHPNKLKSLMGSTLIVAFDFFFNYLKIFSPIITKLLPTSLPGALLLVVINVVHLYIMDNIDCIADYLTEKIAKYTQCKSIPLAPKLMY</sequence>
<keyword evidence="3" id="KW-1185">Reference proteome</keyword>
<keyword evidence="1" id="KW-0472">Membrane</keyword>
<dbReference type="PANTHER" id="PTHR21115:SF0">
    <property type="entry name" value="GH06117P-RELATED"/>
    <property type="match status" value="1"/>
</dbReference>
<feature type="transmembrane region" description="Helical" evidence="1">
    <location>
        <begin position="478"/>
        <end position="497"/>
    </location>
</feature>
<feature type="transmembrane region" description="Helical" evidence="1">
    <location>
        <begin position="504"/>
        <end position="525"/>
    </location>
</feature>
<dbReference type="GeneID" id="107264103"/>
<organism evidence="3 4">
    <name type="scientific">Cephus cinctus</name>
    <name type="common">Wheat stem sawfly</name>
    <dbReference type="NCBI Taxonomy" id="211228"/>
    <lineage>
        <taxon>Eukaryota</taxon>
        <taxon>Metazoa</taxon>
        <taxon>Ecdysozoa</taxon>
        <taxon>Arthropoda</taxon>
        <taxon>Hexapoda</taxon>
        <taxon>Insecta</taxon>
        <taxon>Pterygota</taxon>
        <taxon>Neoptera</taxon>
        <taxon>Endopterygota</taxon>
        <taxon>Hymenoptera</taxon>
        <taxon>Cephoidea</taxon>
        <taxon>Cephidae</taxon>
        <taxon>Cephus</taxon>
    </lineage>
</organism>
<name>A0AAJ7BJB4_CEPCN</name>
<accession>A0AAJ7BJB4</accession>
<feature type="domain" description="DUF4781" evidence="2">
    <location>
        <begin position="119"/>
        <end position="224"/>
    </location>
</feature>
<keyword evidence="1" id="KW-1133">Transmembrane helix</keyword>
<dbReference type="InterPro" id="IPR031962">
    <property type="entry name" value="DUF4781"/>
</dbReference>
<gene>
    <name evidence="4" type="primary">LOC107264103</name>
</gene>
<evidence type="ECO:0000313" key="3">
    <source>
        <dbReference type="Proteomes" id="UP000694920"/>
    </source>
</evidence>
<dbReference type="Proteomes" id="UP000694920">
    <property type="component" value="Unplaced"/>
</dbReference>
<evidence type="ECO:0000259" key="2">
    <source>
        <dbReference type="Pfam" id="PF16013"/>
    </source>
</evidence>
<reference evidence="4" key="1">
    <citation type="submission" date="2025-08" db="UniProtKB">
        <authorList>
            <consortium name="RefSeq"/>
        </authorList>
    </citation>
    <scope>IDENTIFICATION</scope>
</reference>